<gene>
    <name evidence="3" type="ordered locus">Tcur_1440</name>
</gene>
<dbReference type="Gene3D" id="3.40.50.450">
    <property type="match status" value="1"/>
</dbReference>
<dbReference type="PROSITE" id="PS50126">
    <property type="entry name" value="S1"/>
    <property type="match status" value="1"/>
</dbReference>
<dbReference type="Proteomes" id="UP000001918">
    <property type="component" value="Chromosome"/>
</dbReference>
<dbReference type="SUPFAM" id="SSF50249">
    <property type="entry name" value="Nucleic acid-binding proteins"/>
    <property type="match status" value="1"/>
</dbReference>
<evidence type="ECO:0000313" key="3">
    <source>
        <dbReference type="EMBL" id="ACY97019.1"/>
    </source>
</evidence>
<organism evidence="3 4">
    <name type="scientific">Thermomonospora curvata (strain ATCC 19995 / DSM 43183 / JCM 3096 / KCTC 9072 / NBRC 15933 / NCIMB 10081 / Henssen B9)</name>
    <dbReference type="NCBI Taxonomy" id="471852"/>
    <lineage>
        <taxon>Bacteria</taxon>
        <taxon>Bacillati</taxon>
        <taxon>Actinomycetota</taxon>
        <taxon>Actinomycetes</taxon>
        <taxon>Streptosporangiales</taxon>
        <taxon>Thermomonosporaceae</taxon>
        <taxon>Thermomonospora</taxon>
    </lineage>
</organism>
<keyword evidence="4" id="KW-1185">Reference proteome</keyword>
<dbReference type="KEGG" id="tcu:Tcur_1440"/>
<protein>
    <submittedName>
        <fullName evidence="3">RNA binding S1 domain protein</fullName>
    </submittedName>
</protein>
<feature type="compositionally biased region" description="Basic and acidic residues" evidence="1">
    <location>
        <begin position="419"/>
        <end position="432"/>
    </location>
</feature>
<feature type="region of interest" description="Disordered" evidence="1">
    <location>
        <begin position="324"/>
        <end position="352"/>
    </location>
</feature>
<dbReference type="HOGENOM" id="CLU_594375_0_0_11"/>
<evidence type="ECO:0000256" key="1">
    <source>
        <dbReference type="SAM" id="MobiDB-lite"/>
    </source>
</evidence>
<proteinExistence type="predicted"/>
<feature type="domain" description="S1 motif" evidence="2">
    <location>
        <begin position="257"/>
        <end position="319"/>
    </location>
</feature>
<sequence length="460" mass="50974">MELTEMLTRSPSVDDELVFFAMPYGKRTLPNGAEVDFDVLYQQYFAVTVRLMGLRPERADCIPGTMESPLSAAWNGVDRAGTVVIDLSLPSTSVAMELGWAMCLHKRAVVIHHEGAELPTNIVGQVRAIKYRCDMGGLPELQEALRLAIEDARKRGMPEMDLRPRTGVRDVEAIAEVVLTATDHIFVRDIQNELRTGVMRRTDMDYLETLPDDMSKRFRIGARLNGVFVTDENGTRFSQRHGKTNPWPALEAKYRRGTLVRAEVVQINRGGYFVALQDGGKSRIPTHMAEAAGLEQGSEVLVRVLRVDPVRQRIDVVLADHAPTADRRPGQAPVSGTPGARPGPVLPRQGERCTGTVTRPFRERGFVLVTLDGWTELGQPAILHIFQMTPRTRERFSAGELDKGDRLHVEVVSAAPSARDPERAEIRLREVPAEAEPAAEEGAEPERATGGEHISEERTA</sequence>
<dbReference type="AlphaFoldDB" id="D1AAK9"/>
<feature type="region of interest" description="Disordered" evidence="1">
    <location>
        <begin position="416"/>
        <end position="460"/>
    </location>
</feature>
<accession>D1AAK9</accession>
<dbReference type="eggNOG" id="COG0539">
    <property type="taxonomic scope" value="Bacteria"/>
</dbReference>
<dbReference type="GO" id="GO:0003676">
    <property type="term" value="F:nucleic acid binding"/>
    <property type="evidence" value="ECO:0007669"/>
    <property type="project" value="InterPro"/>
</dbReference>
<dbReference type="InterPro" id="IPR003029">
    <property type="entry name" value="S1_domain"/>
</dbReference>
<name>D1AAK9_THECD</name>
<dbReference type="InterPro" id="IPR012340">
    <property type="entry name" value="NA-bd_OB-fold"/>
</dbReference>
<reference evidence="3 4" key="1">
    <citation type="journal article" date="2011" name="Stand. Genomic Sci.">
        <title>Complete genome sequence of Thermomonospora curvata type strain (B9).</title>
        <authorList>
            <person name="Chertkov O."/>
            <person name="Sikorski J."/>
            <person name="Nolan M."/>
            <person name="Lapidus A."/>
            <person name="Lucas S."/>
            <person name="Del Rio T.G."/>
            <person name="Tice H."/>
            <person name="Cheng J.F."/>
            <person name="Goodwin L."/>
            <person name="Pitluck S."/>
            <person name="Liolios K."/>
            <person name="Ivanova N."/>
            <person name="Mavromatis K."/>
            <person name="Mikhailova N."/>
            <person name="Ovchinnikova G."/>
            <person name="Pati A."/>
            <person name="Chen A."/>
            <person name="Palaniappan K."/>
            <person name="Djao O.D."/>
            <person name="Land M."/>
            <person name="Hauser L."/>
            <person name="Chang Y.J."/>
            <person name="Jeffries C.D."/>
            <person name="Brettin T."/>
            <person name="Han C."/>
            <person name="Detter J.C."/>
            <person name="Rohde M."/>
            <person name="Goker M."/>
            <person name="Woyke T."/>
            <person name="Bristow J."/>
            <person name="Eisen J.A."/>
            <person name="Markowitz V."/>
            <person name="Hugenholtz P."/>
            <person name="Klenk H.P."/>
            <person name="Kyrpides N.C."/>
        </authorList>
    </citation>
    <scope>NUCLEOTIDE SEQUENCE [LARGE SCALE GENOMIC DNA]</scope>
    <source>
        <strain evidence="4">ATCC 19995 / DSM 43183 / JCM 3096 / KCTC 9072 / NBRC 15933 / NCIMB 10081 / Henssen B9</strain>
    </source>
</reference>
<dbReference type="CDD" id="cd00164">
    <property type="entry name" value="S1_like"/>
    <property type="match status" value="1"/>
</dbReference>
<feature type="compositionally biased region" description="Basic and acidic residues" evidence="1">
    <location>
        <begin position="444"/>
        <end position="460"/>
    </location>
</feature>
<dbReference type="SMART" id="SM00316">
    <property type="entry name" value="S1"/>
    <property type="match status" value="2"/>
</dbReference>
<evidence type="ECO:0000313" key="4">
    <source>
        <dbReference type="Proteomes" id="UP000001918"/>
    </source>
</evidence>
<evidence type="ECO:0000259" key="2">
    <source>
        <dbReference type="PROSITE" id="PS50126"/>
    </source>
</evidence>
<dbReference type="Gene3D" id="2.40.50.140">
    <property type="entry name" value="Nucleic acid-binding proteins"/>
    <property type="match status" value="1"/>
</dbReference>
<dbReference type="EMBL" id="CP001738">
    <property type="protein sequence ID" value="ACY97019.1"/>
    <property type="molecule type" value="Genomic_DNA"/>
</dbReference>
<dbReference type="STRING" id="471852.Tcur_1440"/>